<feature type="domain" description="Acyltransferase 3" evidence="2">
    <location>
        <begin position="100"/>
        <end position="503"/>
    </location>
</feature>
<feature type="transmembrane region" description="Helical" evidence="1">
    <location>
        <begin position="146"/>
        <end position="166"/>
    </location>
</feature>
<dbReference type="AlphaFoldDB" id="A0AAD9I0V4"/>
<dbReference type="InterPro" id="IPR002656">
    <property type="entry name" value="Acyl_transf_3_dom"/>
</dbReference>
<dbReference type="PANTHER" id="PTHR23028:SF134">
    <property type="entry name" value="PUTATIVE (AFU_ORTHOLOGUE AFUA_4G08520)-RELATED"/>
    <property type="match status" value="1"/>
</dbReference>
<dbReference type="InterPro" id="IPR050879">
    <property type="entry name" value="Acyltransferase_3"/>
</dbReference>
<dbReference type="EMBL" id="JAQQPM010000002">
    <property type="protein sequence ID" value="KAK2069026.1"/>
    <property type="molecule type" value="Genomic_DNA"/>
</dbReference>
<evidence type="ECO:0000313" key="4">
    <source>
        <dbReference type="Proteomes" id="UP001217918"/>
    </source>
</evidence>
<name>A0AAD9I0V4_9PEZI</name>
<feature type="transmembrane region" description="Helical" evidence="1">
    <location>
        <begin position="371"/>
        <end position="388"/>
    </location>
</feature>
<keyword evidence="1" id="KW-0812">Transmembrane</keyword>
<sequence>MDDQSSWKDSLRREESIVLLDANSLSDIDSNAGRSDSGYAKEGKIWLDRAQEAGVRGIASIPWRALLLKLGLFLLPSFVQSRLSRDPRTRGGAERKGPTAYLDGIRGWGAFAVFGCHYFYQTFDVAHGWGFEDSHYQVWKLPFIRLIYSGPSGVCAFFVISGYALTYRPLKLARARNFEGFNTALSSLVFRRAFRLYVPTLMSNLLIVILCRIGLLEWTRDIAEDATLLTNVREDHLRPLATTSEQLAQLVGAMNDLAHRAWTNENQGTPMDPHVWSIPFEYRNSMVMFTSLLAVARLRTPARLAVIGLSTYWHYYNSHWTVVLFYAGMLFAELDLIRGAHVDSTTTASISAAAELPGNSEPVKALRRRRLASAFWIGLSIVGLYFLSQPDFDSVKTPGWRTLMAWFPESSMAKGRVYQVLGAIVFIGAAGRVPGWQRFFCTPVMQYLGRISYSIYLMHNPVIHTVGYAAERWAWGITGVETQFAREVGFALSMFITVPCVIWASDVFMRAVDQPTVKFAKWVETKCSIAS</sequence>
<feature type="transmembrane region" description="Helical" evidence="1">
    <location>
        <begin position="196"/>
        <end position="215"/>
    </location>
</feature>
<proteinExistence type="predicted"/>
<keyword evidence="1" id="KW-1133">Transmembrane helix</keyword>
<protein>
    <recommendedName>
        <fullName evidence="2">Acyltransferase 3 domain-containing protein</fullName>
    </recommendedName>
</protein>
<feature type="transmembrane region" description="Helical" evidence="1">
    <location>
        <begin position="100"/>
        <end position="120"/>
    </location>
</feature>
<feature type="transmembrane region" description="Helical" evidence="1">
    <location>
        <begin position="417"/>
        <end position="435"/>
    </location>
</feature>
<dbReference type="Proteomes" id="UP001217918">
    <property type="component" value="Unassembled WGS sequence"/>
</dbReference>
<evidence type="ECO:0000259" key="2">
    <source>
        <dbReference type="Pfam" id="PF01757"/>
    </source>
</evidence>
<dbReference type="Pfam" id="PF01757">
    <property type="entry name" value="Acyl_transf_3"/>
    <property type="match status" value="1"/>
</dbReference>
<dbReference type="PANTHER" id="PTHR23028">
    <property type="entry name" value="ACETYLTRANSFERASE"/>
    <property type="match status" value="1"/>
</dbReference>
<evidence type="ECO:0000256" key="1">
    <source>
        <dbReference type="SAM" id="Phobius"/>
    </source>
</evidence>
<keyword evidence="4" id="KW-1185">Reference proteome</keyword>
<dbReference type="GO" id="GO:0016747">
    <property type="term" value="F:acyltransferase activity, transferring groups other than amino-acyl groups"/>
    <property type="evidence" value="ECO:0007669"/>
    <property type="project" value="InterPro"/>
</dbReference>
<feature type="transmembrane region" description="Helical" evidence="1">
    <location>
        <begin position="490"/>
        <end position="509"/>
    </location>
</feature>
<evidence type="ECO:0000313" key="3">
    <source>
        <dbReference type="EMBL" id="KAK2069026.1"/>
    </source>
</evidence>
<comment type="caution">
    <text evidence="3">The sequence shown here is derived from an EMBL/GenBank/DDBJ whole genome shotgun (WGS) entry which is preliminary data.</text>
</comment>
<organism evidence="3 4">
    <name type="scientific">Phyllachora maydis</name>
    <dbReference type="NCBI Taxonomy" id="1825666"/>
    <lineage>
        <taxon>Eukaryota</taxon>
        <taxon>Fungi</taxon>
        <taxon>Dikarya</taxon>
        <taxon>Ascomycota</taxon>
        <taxon>Pezizomycotina</taxon>
        <taxon>Sordariomycetes</taxon>
        <taxon>Sordariomycetidae</taxon>
        <taxon>Phyllachorales</taxon>
        <taxon>Phyllachoraceae</taxon>
        <taxon>Phyllachora</taxon>
    </lineage>
</organism>
<gene>
    <name evidence="3" type="ORF">P8C59_003634</name>
</gene>
<feature type="transmembrane region" description="Helical" evidence="1">
    <location>
        <begin position="447"/>
        <end position="470"/>
    </location>
</feature>
<accession>A0AAD9I0V4</accession>
<reference evidence="3" key="1">
    <citation type="journal article" date="2023" name="Mol. Plant Microbe Interact.">
        <title>Elucidating the Obligate Nature and Biological Capacity of an Invasive Fungal Corn Pathogen.</title>
        <authorList>
            <person name="MacCready J.S."/>
            <person name="Roggenkamp E.M."/>
            <person name="Gdanetz K."/>
            <person name="Chilvers M.I."/>
        </authorList>
    </citation>
    <scope>NUCLEOTIDE SEQUENCE</scope>
    <source>
        <strain evidence="3">PM02</strain>
    </source>
</reference>
<keyword evidence="1" id="KW-0472">Membrane</keyword>
<feature type="transmembrane region" description="Helical" evidence="1">
    <location>
        <begin position="313"/>
        <end position="332"/>
    </location>
</feature>